<accession>A0A9X3W9R9</accession>
<protein>
    <submittedName>
        <fullName evidence="1">Uncharacterized protein</fullName>
    </submittedName>
</protein>
<comment type="caution">
    <text evidence="1">The sequence shown here is derived from an EMBL/GenBank/DDBJ whole genome shotgun (WGS) entry which is preliminary data.</text>
</comment>
<organism evidence="1 2">
    <name type="scientific">Lactobacillus amylovorus</name>
    <dbReference type="NCBI Taxonomy" id="1604"/>
    <lineage>
        <taxon>Bacteria</taxon>
        <taxon>Bacillati</taxon>
        <taxon>Bacillota</taxon>
        <taxon>Bacilli</taxon>
        <taxon>Lactobacillales</taxon>
        <taxon>Lactobacillaceae</taxon>
        <taxon>Lactobacillus</taxon>
    </lineage>
</organism>
<name>A0A9X3W9R9_LACAM</name>
<reference evidence="1" key="2">
    <citation type="submission" date="2022-10" db="EMBL/GenBank/DDBJ databases">
        <authorList>
            <person name="Kostovova I."/>
            <person name="Moravkova M."/>
            <person name="Pechar R."/>
        </authorList>
    </citation>
    <scope>NUCLEOTIDE SEQUENCE</scope>
    <source>
        <strain evidence="1">M356A</strain>
    </source>
</reference>
<proteinExistence type="predicted"/>
<dbReference type="AlphaFoldDB" id="A0A9X3W9R9"/>
<dbReference type="Proteomes" id="UP001143700">
    <property type="component" value="Unassembled WGS sequence"/>
</dbReference>
<reference evidence="1" key="1">
    <citation type="journal article" date="2022" name="Microorganisms">
        <title>Antibiotic Susceptibility, Resistance Gene Determinants and Corresponding Genomic Regions in Lactobacillus amylovorus Isolates Derived from Wild Boars and Domestic Pigs.</title>
        <authorList>
            <person name="Moravkova M."/>
            <person name="Kostovova I."/>
            <person name="Kavanova K."/>
            <person name="Pechar R."/>
            <person name="Stanek S."/>
            <person name="Brychta A."/>
            <person name="Zeman M."/>
            <person name="Kubasova T."/>
        </authorList>
    </citation>
    <scope>NUCLEOTIDE SEQUENCE</scope>
    <source>
        <strain evidence="1">M356A</strain>
    </source>
</reference>
<evidence type="ECO:0000313" key="1">
    <source>
        <dbReference type="EMBL" id="MDB6262753.1"/>
    </source>
</evidence>
<evidence type="ECO:0000313" key="2">
    <source>
        <dbReference type="Proteomes" id="UP001143700"/>
    </source>
</evidence>
<gene>
    <name evidence="1" type="ORF">ODV15_09370</name>
</gene>
<dbReference type="EMBL" id="JAOTGU010000017">
    <property type="protein sequence ID" value="MDB6262753.1"/>
    <property type="molecule type" value="Genomic_DNA"/>
</dbReference>
<sequence length="87" mass="10805">MWYAQNAFKRQKESRNGCRYHVHDDESEKIWSQQEGKAFEFSFQKQKTQEFTKNNELLCFYIRAKNRVFSQTLFYLKDTSKRYMKRK</sequence>